<comment type="caution">
    <text evidence="1">The sequence shown here is derived from an EMBL/GenBank/DDBJ whole genome shotgun (WGS) entry which is preliminary data.</text>
</comment>
<dbReference type="SFLD" id="SFLDG01129">
    <property type="entry name" value="C1.5:_HAD__Beta-PGM__Phosphata"/>
    <property type="match status" value="1"/>
</dbReference>
<dbReference type="Proteomes" id="UP001198220">
    <property type="component" value="Unassembled WGS sequence"/>
</dbReference>
<keyword evidence="1" id="KW-0378">Hydrolase</keyword>
<dbReference type="AlphaFoldDB" id="A0AAE3DBD8"/>
<dbReference type="NCBIfam" id="TIGR01549">
    <property type="entry name" value="HAD-SF-IA-v1"/>
    <property type="match status" value="1"/>
</dbReference>
<organism evidence="1 2">
    <name type="scientific">Hominiventricola filiformis</name>
    <dbReference type="NCBI Taxonomy" id="2885352"/>
    <lineage>
        <taxon>Bacteria</taxon>
        <taxon>Bacillati</taxon>
        <taxon>Bacillota</taxon>
        <taxon>Clostridia</taxon>
        <taxon>Lachnospirales</taxon>
        <taxon>Lachnospiraceae</taxon>
        <taxon>Hominiventricola</taxon>
    </lineage>
</organism>
<dbReference type="InterPro" id="IPR041492">
    <property type="entry name" value="HAD_2"/>
</dbReference>
<name>A0AAE3DBD8_9FIRM</name>
<proteinExistence type="predicted"/>
<dbReference type="GO" id="GO:0005829">
    <property type="term" value="C:cytosol"/>
    <property type="evidence" value="ECO:0007669"/>
    <property type="project" value="TreeGrafter"/>
</dbReference>
<dbReference type="SUPFAM" id="SSF56784">
    <property type="entry name" value="HAD-like"/>
    <property type="match status" value="1"/>
</dbReference>
<dbReference type="PANTHER" id="PTHR43434">
    <property type="entry name" value="PHOSPHOGLYCOLATE PHOSPHATASE"/>
    <property type="match status" value="1"/>
</dbReference>
<dbReference type="PRINTS" id="PR00413">
    <property type="entry name" value="HADHALOGNASE"/>
</dbReference>
<reference evidence="1 2" key="1">
    <citation type="submission" date="2021-10" db="EMBL/GenBank/DDBJ databases">
        <title>Anaerobic single-cell dispensing facilitates the cultivation of human gut bacteria.</title>
        <authorList>
            <person name="Afrizal A."/>
        </authorList>
    </citation>
    <scope>NUCLEOTIDE SEQUENCE [LARGE SCALE GENOMIC DNA]</scope>
    <source>
        <strain evidence="1 2">CLA-AA-H276</strain>
    </source>
</reference>
<dbReference type="NCBIfam" id="TIGR01509">
    <property type="entry name" value="HAD-SF-IA-v3"/>
    <property type="match status" value="1"/>
</dbReference>
<dbReference type="Pfam" id="PF13419">
    <property type="entry name" value="HAD_2"/>
    <property type="match status" value="1"/>
</dbReference>
<dbReference type="GO" id="GO:0008967">
    <property type="term" value="F:phosphoglycolate phosphatase activity"/>
    <property type="evidence" value="ECO:0007669"/>
    <property type="project" value="TreeGrafter"/>
</dbReference>
<protein>
    <submittedName>
        <fullName evidence="1">HAD-IA family hydrolase</fullName>
    </submittedName>
</protein>
<dbReference type="EMBL" id="JAJEPS010000002">
    <property type="protein sequence ID" value="MCC2125239.1"/>
    <property type="molecule type" value="Genomic_DNA"/>
</dbReference>
<dbReference type="SFLD" id="SFLDS00003">
    <property type="entry name" value="Haloacid_Dehalogenase"/>
    <property type="match status" value="1"/>
</dbReference>
<dbReference type="InterPro" id="IPR023198">
    <property type="entry name" value="PGP-like_dom2"/>
</dbReference>
<evidence type="ECO:0000313" key="2">
    <source>
        <dbReference type="Proteomes" id="UP001198220"/>
    </source>
</evidence>
<dbReference type="SFLD" id="SFLDG01135">
    <property type="entry name" value="C1.5.6:_HAD__Beta-PGM__Phospha"/>
    <property type="match status" value="1"/>
</dbReference>
<accession>A0AAE3DBD8</accession>
<gene>
    <name evidence="1" type="ORF">LKD36_03485</name>
</gene>
<keyword evidence="2" id="KW-1185">Reference proteome</keyword>
<dbReference type="PROSITE" id="PS51257">
    <property type="entry name" value="PROKAR_LIPOPROTEIN"/>
    <property type="match status" value="1"/>
</dbReference>
<dbReference type="PANTHER" id="PTHR43434:SF1">
    <property type="entry name" value="PHOSPHOGLYCOLATE PHOSPHATASE"/>
    <property type="match status" value="1"/>
</dbReference>
<dbReference type="Gene3D" id="1.10.150.240">
    <property type="entry name" value="Putative phosphatase, domain 2"/>
    <property type="match status" value="1"/>
</dbReference>
<dbReference type="InterPro" id="IPR006439">
    <property type="entry name" value="HAD-SF_hydro_IA"/>
</dbReference>
<dbReference type="RefSeq" id="WP_308458699.1">
    <property type="nucleotide sequence ID" value="NZ_JAJEPS010000002.1"/>
</dbReference>
<dbReference type="GO" id="GO:0006281">
    <property type="term" value="P:DNA repair"/>
    <property type="evidence" value="ECO:0007669"/>
    <property type="project" value="TreeGrafter"/>
</dbReference>
<dbReference type="Gene3D" id="3.40.50.1000">
    <property type="entry name" value="HAD superfamily/HAD-like"/>
    <property type="match status" value="1"/>
</dbReference>
<sequence>MIKGVLFDLDGTLLDTLEDLYQSVNAALAACGFPERTRMEVRSFVGNGVRNLMVRSVPDGEENPKFEECFQKFREHYAVHLNDHTAPYAGIMELLAELKEKGIPTAVVSNKSDAAVKELCRETFRDLVPLAIGESERVKKKPAPDTVIEAAAGIGVPLKDCVYVGDSEVDLATAENAGIPCISVSWGFRDKELLESLGAKTLLDTVSELRDCLLDMASK</sequence>
<dbReference type="InterPro" id="IPR036412">
    <property type="entry name" value="HAD-like_sf"/>
</dbReference>
<dbReference type="InterPro" id="IPR023214">
    <property type="entry name" value="HAD_sf"/>
</dbReference>
<evidence type="ECO:0000313" key="1">
    <source>
        <dbReference type="EMBL" id="MCC2125239.1"/>
    </source>
</evidence>
<dbReference type="InterPro" id="IPR050155">
    <property type="entry name" value="HAD-like_hydrolase_sf"/>
</dbReference>